<gene>
    <name evidence="3" type="ORF">MPH_08699</name>
</gene>
<accession>K2RHQ2</accession>
<dbReference type="InterPro" id="IPR024391">
    <property type="entry name" value="LDB19_N"/>
</dbReference>
<name>K2RHQ2_MACPH</name>
<dbReference type="HOGENOM" id="CLU_552159_0_0_1"/>
<reference evidence="3 4" key="1">
    <citation type="journal article" date="2012" name="BMC Genomics">
        <title>Tools to kill: Genome of one of the most destructive plant pathogenic fungi Macrophomina phaseolina.</title>
        <authorList>
            <person name="Islam M.S."/>
            <person name="Haque M.S."/>
            <person name="Islam M.M."/>
            <person name="Emdad E.M."/>
            <person name="Halim A."/>
            <person name="Hossen Q.M.M."/>
            <person name="Hossain M.Z."/>
            <person name="Ahmed B."/>
            <person name="Rahim S."/>
            <person name="Rahman M.S."/>
            <person name="Alam M.M."/>
            <person name="Hou S."/>
            <person name="Wan X."/>
            <person name="Saito J.A."/>
            <person name="Alam M."/>
        </authorList>
    </citation>
    <scope>NUCLEOTIDE SEQUENCE [LARGE SCALE GENOMIC DNA]</scope>
    <source>
        <strain evidence="3 4">MS6</strain>
    </source>
</reference>
<dbReference type="Proteomes" id="UP000007129">
    <property type="component" value="Unassembled WGS sequence"/>
</dbReference>
<sequence length="494" mass="52837">MLQLIRSTVHNPHCAESRPAEIVASDIKGFPKGSALPARKMHLRIPKSPLTVIGDPDQASSVPLAGHVEVVAKPIQQADIASIQLSLVRTTKIKKAAAKTQEALLAPRRRSFGNRSPTRDKRTCVEELMQWTITYSPCHLAENNASTTMDSKGTKQNDRRGFVPFNIQIPGHLRATTSTPLGSTTYTLTAAALSKSTGKPLFTTETPLHIQRTLHLPNGPAEVVLRRRFPDSSLSTRLTLPGVLSPTASFPAKLTLCNTVTRRGRTATHLCIRRLDWRIEERTSVVSAPDASADNHLPLFSELESGVVLPDAQRRENGSSSSSSSSSTGNTHTRKLAAGKWDGVDKLPTAPTPDAEVDVSFNVALPASARAACGVEPEGVRLSSGSGDAADDRPALAVKHVLVLELITVELKYSTETGELVNMYPFPQRKFGAVYDINVSNWDYGGGARAPGAGDAGASAVAAVQQQPTTMIAIPPCAELLGEMPPSYDSVAVM</sequence>
<evidence type="ECO:0000256" key="1">
    <source>
        <dbReference type="SAM" id="MobiDB-lite"/>
    </source>
</evidence>
<evidence type="ECO:0000313" key="3">
    <source>
        <dbReference type="EMBL" id="EKG14133.1"/>
    </source>
</evidence>
<comment type="caution">
    <text evidence="3">The sequence shown here is derived from an EMBL/GenBank/DDBJ whole genome shotgun (WGS) entry which is preliminary data.</text>
</comment>
<feature type="domain" description="LDB19 N-terminal" evidence="2">
    <location>
        <begin position="163"/>
        <end position="289"/>
    </location>
</feature>
<dbReference type="OrthoDB" id="3922101at2759"/>
<dbReference type="STRING" id="1126212.K2RHQ2"/>
<dbReference type="Pfam" id="PF13002">
    <property type="entry name" value="LDB19"/>
    <property type="match status" value="1"/>
</dbReference>
<proteinExistence type="predicted"/>
<dbReference type="InParanoid" id="K2RHQ2"/>
<dbReference type="VEuPathDB" id="FungiDB:MPH_08699"/>
<feature type="region of interest" description="Disordered" evidence="1">
    <location>
        <begin position="312"/>
        <end position="353"/>
    </location>
</feature>
<organism evidence="3 4">
    <name type="scientific">Macrophomina phaseolina (strain MS6)</name>
    <name type="common">Charcoal rot fungus</name>
    <dbReference type="NCBI Taxonomy" id="1126212"/>
    <lineage>
        <taxon>Eukaryota</taxon>
        <taxon>Fungi</taxon>
        <taxon>Dikarya</taxon>
        <taxon>Ascomycota</taxon>
        <taxon>Pezizomycotina</taxon>
        <taxon>Dothideomycetes</taxon>
        <taxon>Dothideomycetes incertae sedis</taxon>
        <taxon>Botryosphaeriales</taxon>
        <taxon>Botryosphaeriaceae</taxon>
        <taxon>Macrophomina</taxon>
    </lineage>
</organism>
<protein>
    <recommendedName>
        <fullName evidence="2">LDB19 N-terminal domain-containing protein</fullName>
    </recommendedName>
</protein>
<evidence type="ECO:0000313" key="4">
    <source>
        <dbReference type="Proteomes" id="UP000007129"/>
    </source>
</evidence>
<evidence type="ECO:0000259" key="2">
    <source>
        <dbReference type="Pfam" id="PF13002"/>
    </source>
</evidence>
<dbReference type="AlphaFoldDB" id="K2RHQ2"/>
<dbReference type="EMBL" id="AHHD01000370">
    <property type="protein sequence ID" value="EKG14133.1"/>
    <property type="molecule type" value="Genomic_DNA"/>
</dbReference>